<keyword evidence="4" id="KW-1185">Reference proteome</keyword>
<accession>A0A1C9WBZ4</accession>
<name>A0A1C9WBZ4_9GAMM</name>
<feature type="transmembrane region" description="Helical" evidence="2">
    <location>
        <begin position="51"/>
        <end position="72"/>
    </location>
</feature>
<dbReference type="STRING" id="1769779.AUP74_03317"/>
<dbReference type="AlphaFoldDB" id="A0A1C9WBZ4"/>
<evidence type="ECO:0000256" key="2">
    <source>
        <dbReference type="SAM" id="Phobius"/>
    </source>
</evidence>
<keyword evidence="2" id="KW-0472">Membrane</keyword>
<dbReference type="NCBIfam" id="NF033632">
    <property type="entry name" value="SLATT_4"/>
    <property type="match status" value="1"/>
</dbReference>
<feature type="coiled-coil region" evidence="1">
    <location>
        <begin position="140"/>
        <end position="167"/>
    </location>
</feature>
<keyword evidence="2" id="KW-1133">Transmembrane helix</keyword>
<evidence type="ECO:0000313" key="3">
    <source>
        <dbReference type="EMBL" id="AOS98683.1"/>
    </source>
</evidence>
<organism evidence="3 4">
    <name type="scientific">Microbulbifer aggregans</name>
    <dbReference type="NCBI Taxonomy" id="1769779"/>
    <lineage>
        <taxon>Bacteria</taxon>
        <taxon>Pseudomonadati</taxon>
        <taxon>Pseudomonadota</taxon>
        <taxon>Gammaproteobacteria</taxon>
        <taxon>Cellvibrionales</taxon>
        <taxon>Microbulbiferaceae</taxon>
        <taxon>Microbulbifer</taxon>
    </lineage>
</organism>
<evidence type="ECO:0000313" key="4">
    <source>
        <dbReference type="Proteomes" id="UP000095672"/>
    </source>
</evidence>
<gene>
    <name evidence="3" type="ORF">AUP74_03317</name>
</gene>
<evidence type="ECO:0008006" key="5">
    <source>
        <dbReference type="Google" id="ProtNLM"/>
    </source>
</evidence>
<dbReference type="Proteomes" id="UP000095672">
    <property type="component" value="Chromosome"/>
</dbReference>
<keyword evidence="2" id="KW-0812">Transmembrane</keyword>
<keyword evidence="1" id="KW-0175">Coiled coil</keyword>
<proteinExistence type="predicted"/>
<dbReference type="KEGG" id="micc:AUP74_03317"/>
<sequence>MAMSQSCTQTSTPVAAQGTIPNTVEVLDKLRWNAHLCKHSHFRASMRGRNLHVLCGVPIVVINLFLGSLFFSLINAELPDWTKWAGAALALLTALLGGVQTFFNFKKNYEGHREVGNEYLAIARECERLIALYFDGILDLEHLSMKIAELNARYSEINQRAEEYIVSDKVYREALRVQNLKAEREPSLLQLARRGKLEATVACPTSSDASHTGNSAAVMT</sequence>
<reference evidence="4" key="1">
    <citation type="submission" date="2016-01" db="EMBL/GenBank/DDBJ databases">
        <title>Complete genome sequence of Microbulbifer sp. CCB-MM1, a halophile isolated from Matang Mangrove Forest, Perak.</title>
        <authorList>
            <person name="Moh T.H."/>
            <person name="Dinesh B."/>
            <person name="Lau N.-S."/>
            <person name="Go F."/>
            <person name="Alexander Chong S.-C."/>
        </authorList>
    </citation>
    <scope>NUCLEOTIDE SEQUENCE [LARGE SCALE GENOMIC DNA]</scope>
    <source>
        <strain evidence="4">CCB-MM1</strain>
    </source>
</reference>
<dbReference type="PATRIC" id="fig|1769779.3.peg.3301"/>
<protein>
    <recommendedName>
        <fullName evidence="5">SMODS and SLOG-associating 2TM effector domain-containing protein</fullName>
    </recommendedName>
</protein>
<evidence type="ECO:0000256" key="1">
    <source>
        <dbReference type="SAM" id="Coils"/>
    </source>
</evidence>
<feature type="transmembrane region" description="Helical" evidence="2">
    <location>
        <begin position="84"/>
        <end position="103"/>
    </location>
</feature>
<dbReference type="EMBL" id="CP014143">
    <property type="protein sequence ID" value="AOS98683.1"/>
    <property type="molecule type" value="Genomic_DNA"/>
</dbReference>